<gene>
    <name evidence="3" type="primary">psl1b</name>
</gene>
<evidence type="ECO:0000313" key="3">
    <source>
        <dbReference type="EMBL" id="BAC87876.1"/>
    </source>
</evidence>
<accession>Q75WT8</accession>
<feature type="domain" description="Agglutinin C-terminal" evidence="2">
    <location>
        <begin position="184"/>
        <end position="277"/>
    </location>
</feature>
<dbReference type="Gene3D" id="2.80.10.50">
    <property type="match status" value="1"/>
</dbReference>
<dbReference type="InterPro" id="IPR038765">
    <property type="entry name" value="Papain-like_cys_pep_sf"/>
</dbReference>
<dbReference type="InterPro" id="IPR040600">
    <property type="entry name" value="Agglutinin_C"/>
</dbReference>
<proteinExistence type="evidence at transcript level"/>
<dbReference type="GO" id="GO:0030246">
    <property type="term" value="F:carbohydrate binding"/>
    <property type="evidence" value="ECO:0007669"/>
    <property type="project" value="UniProtKB-KW"/>
</dbReference>
<feature type="domain" description="Ricin B lectin" evidence="1">
    <location>
        <begin position="6"/>
        <end position="87"/>
    </location>
</feature>
<dbReference type="Gene3D" id="3.30.460.70">
    <property type="match status" value="1"/>
</dbReference>
<dbReference type="PROSITE" id="PS50231">
    <property type="entry name" value="RICIN_B_LECTIN"/>
    <property type="match status" value="1"/>
</dbReference>
<organism evidence="3">
    <name type="scientific">Cerioporus squamosus</name>
    <dbReference type="NCBI Taxonomy" id="2829415"/>
    <lineage>
        <taxon>Eukaryota</taxon>
        <taxon>Fungi</taxon>
        <taxon>Dikarya</taxon>
        <taxon>Basidiomycota</taxon>
        <taxon>Agaricomycotina</taxon>
        <taxon>Agaricomycetes</taxon>
        <taxon>Polyporales</taxon>
        <taxon>Polyporaceae</taxon>
        <taxon>Cerioporus</taxon>
    </lineage>
</organism>
<evidence type="ECO:0000259" key="2">
    <source>
        <dbReference type="Pfam" id="PF18021"/>
    </source>
</evidence>
<dbReference type="SUPFAM" id="SSF54001">
    <property type="entry name" value="Cysteine proteinases"/>
    <property type="match status" value="1"/>
</dbReference>
<reference evidence="3" key="1">
    <citation type="journal article" date="2004" name="Biochem. J.">
        <title>Cloning, expression in Escherichia coli and characterization of the recombinant Neu5Acalpha2,6Galbeta1,4GlcNAc-specific high-affinity lectin and its mutants from the mushroom Polyporus squamosus.</title>
        <authorList>
            <person name="Tateno H."/>
            <person name="Winter H.C."/>
            <person name="Goldstein I.J."/>
        </authorList>
    </citation>
    <scope>NUCLEOTIDE SEQUENCE</scope>
</reference>
<dbReference type="InterPro" id="IPR035992">
    <property type="entry name" value="Ricin_B-like_lectins"/>
</dbReference>
<dbReference type="InterPro" id="IPR000772">
    <property type="entry name" value="Ricin_B_lectin"/>
</dbReference>
<dbReference type="EMBL" id="AB120707">
    <property type="protein sequence ID" value="BAC87876.1"/>
    <property type="molecule type" value="mRNA"/>
</dbReference>
<dbReference type="AlphaFoldDB" id="Q75WT8"/>
<dbReference type="Pfam" id="PF14200">
    <property type="entry name" value="RicinB_lectin_2"/>
    <property type="match status" value="1"/>
</dbReference>
<protein>
    <submittedName>
        <fullName evidence="3">Ricin B-related lectin</fullName>
    </submittedName>
</protein>
<name>Q75WT8_9APHY</name>
<evidence type="ECO:0000259" key="1">
    <source>
        <dbReference type="Pfam" id="PF14200"/>
    </source>
</evidence>
<sequence length="292" mass="32130">MSFEGHGIYHIPHAHVANIRMALANRGSGQNGTPVIAWDSNNDAFDHMWLVEPTGEADTYTIHNVSTGTYMDVTASAVADNTPIIGYQRTGNDNQKWIIRQVQTDGGDRPWKIQCKATGTFATLYSGGGSGTAIVGWRLVNSNGNQDWVFQKLSQTSVNVHATLLACGATVGQDFKNYLYDGLYLVLPRDRISAIWKASGLGETARRDGIYDSDEFAMTFKSAAATWGKENFKADGFAILCGMMFGTKASTNRHAYNWVVERGSFSTVTFFEPQNGTYSDDAWGYKAYFGLF</sequence>
<keyword evidence="3" id="KW-0430">Lectin</keyword>
<dbReference type="SUPFAM" id="SSF50370">
    <property type="entry name" value="Ricin B-like lectins"/>
    <property type="match status" value="1"/>
</dbReference>
<dbReference type="CAZy" id="CBM13">
    <property type="family name" value="Carbohydrate-Binding Module Family 13"/>
</dbReference>
<dbReference type="Pfam" id="PF18021">
    <property type="entry name" value="Agglutinin_C"/>
    <property type="match status" value="1"/>
</dbReference>